<dbReference type="AlphaFoldDB" id="X1I6X4"/>
<feature type="non-terminal residue" evidence="2">
    <location>
        <position position="195"/>
    </location>
</feature>
<protein>
    <submittedName>
        <fullName evidence="2">Uncharacterized protein</fullName>
    </submittedName>
</protein>
<evidence type="ECO:0000313" key="2">
    <source>
        <dbReference type="EMBL" id="GAH53333.1"/>
    </source>
</evidence>
<feature type="region of interest" description="Disordered" evidence="1">
    <location>
        <begin position="139"/>
        <end position="158"/>
    </location>
</feature>
<comment type="caution">
    <text evidence="2">The sequence shown here is derived from an EMBL/GenBank/DDBJ whole genome shotgun (WGS) entry which is preliminary data.</text>
</comment>
<dbReference type="EMBL" id="BARU01023456">
    <property type="protein sequence ID" value="GAH53333.1"/>
    <property type="molecule type" value="Genomic_DNA"/>
</dbReference>
<evidence type="ECO:0000256" key="1">
    <source>
        <dbReference type="SAM" id="MobiDB-lite"/>
    </source>
</evidence>
<reference evidence="2" key="1">
    <citation type="journal article" date="2014" name="Front. Microbiol.">
        <title>High frequency of phylogenetically diverse reductive dehalogenase-homologous genes in deep subseafloor sedimentary metagenomes.</title>
        <authorList>
            <person name="Kawai M."/>
            <person name="Futagami T."/>
            <person name="Toyoda A."/>
            <person name="Takaki Y."/>
            <person name="Nishi S."/>
            <person name="Hori S."/>
            <person name="Arai W."/>
            <person name="Tsubouchi T."/>
            <person name="Morono Y."/>
            <person name="Uchiyama I."/>
            <person name="Ito T."/>
            <person name="Fujiyama A."/>
            <person name="Inagaki F."/>
            <person name="Takami H."/>
        </authorList>
    </citation>
    <scope>NUCLEOTIDE SEQUENCE</scope>
    <source>
        <strain evidence="2">Expedition CK06-06</strain>
    </source>
</reference>
<proteinExistence type="predicted"/>
<feature type="compositionally biased region" description="Polar residues" evidence="1">
    <location>
        <begin position="147"/>
        <end position="158"/>
    </location>
</feature>
<name>X1I6X4_9ZZZZ</name>
<sequence length="195" mass="21587">MAVAGATRGSYYNPGWQNFSWGGASSIDYAFWWYLILNRQNCGPALYQSKVFYWNNFTGPSWPWGWMHPYNMFTYNLYGDPSLGIGETPWVKSCDSGGTEKNSFEPGEDVYVKGDGLNPDRTYTLWIQNDPVTEGKALATGEDPSGAQETVTTGPANGNQIGAFPPTLIWSIPSDAPVTFHKYDIVVDKRANSGL</sequence>
<accession>X1I6X4</accession>
<organism evidence="2">
    <name type="scientific">marine sediment metagenome</name>
    <dbReference type="NCBI Taxonomy" id="412755"/>
    <lineage>
        <taxon>unclassified sequences</taxon>
        <taxon>metagenomes</taxon>
        <taxon>ecological metagenomes</taxon>
    </lineage>
</organism>
<gene>
    <name evidence="2" type="ORF">S03H2_38067</name>
</gene>